<dbReference type="AlphaFoldDB" id="A0A011NWM0"/>
<organism evidence="4 5">
    <name type="scientific">Candidatus Accumulibacter adjunctus</name>
    <dbReference type="NCBI Taxonomy" id="1454001"/>
    <lineage>
        <taxon>Bacteria</taxon>
        <taxon>Pseudomonadati</taxon>
        <taxon>Pseudomonadota</taxon>
        <taxon>Betaproteobacteria</taxon>
        <taxon>Candidatus Accumulibacter</taxon>
    </lineage>
</organism>
<gene>
    <name evidence="4" type="ORF">AW08_00843</name>
</gene>
<dbReference type="InterPro" id="IPR027304">
    <property type="entry name" value="Trigger_fact/SurA_dom_sf"/>
</dbReference>
<feature type="signal peptide" evidence="2">
    <location>
        <begin position="1"/>
        <end position="21"/>
    </location>
</feature>
<evidence type="ECO:0000259" key="3">
    <source>
        <dbReference type="Pfam" id="PF13145"/>
    </source>
</evidence>
<evidence type="ECO:0000256" key="2">
    <source>
        <dbReference type="SAM" id="SignalP"/>
    </source>
</evidence>
<dbReference type="Pfam" id="PF13145">
    <property type="entry name" value="Rotamase_2"/>
    <property type="match status" value="1"/>
</dbReference>
<dbReference type="PATRIC" id="fig|1454001.3.peg.788"/>
<dbReference type="Proteomes" id="UP000020218">
    <property type="component" value="Unassembled WGS sequence"/>
</dbReference>
<keyword evidence="4" id="KW-0413">Isomerase</keyword>
<dbReference type="EMBL" id="JFAX01000003">
    <property type="protein sequence ID" value="EXI69017.1"/>
    <property type="molecule type" value="Genomic_DNA"/>
</dbReference>
<feature type="chain" id="PRO_5001461337" evidence="2">
    <location>
        <begin position="22"/>
        <end position="305"/>
    </location>
</feature>
<dbReference type="InterPro" id="IPR000297">
    <property type="entry name" value="PPIase_PpiC"/>
</dbReference>
<dbReference type="PROSITE" id="PS51257">
    <property type="entry name" value="PROKAR_LIPOPROTEIN"/>
    <property type="match status" value="1"/>
</dbReference>
<dbReference type="NCBIfam" id="TIGR02925">
    <property type="entry name" value="cis_trans_EpsD"/>
    <property type="match status" value="1"/>
</dbReference>
<dbReference type="Gene3D" id="1.10.8.1040">
    <property type="match status" value="1"/>
</dbReference>
<dbReference type="GO" id="GO:0003755">
    <property type="term" value="F:peptidyl-prolyl cis-trans isomerase activity"/>
    <property type="evidence" value="ECO:0007669"/>
    <property type="project" value="InterPro"/>
</dbReference>
<dbReference type="PANTHER" id="PTHR47637:SF1">
    <property type="entry name" value="CHAPERONE SURA"/>
    <property type="match status" value="1"/>
</dbReference>
<name>A0A011NWM0_9PROT</name>
<comment type="caution">
    <text evidence="4">The sequence shown here is derived from an EMBL/GenBank/DDBJ whole genome shotgun (WGS) entry which is preliminary data.</text>
</comment>
<evidence type="ECO:0000313" key="5">
    <source>
        <dbReference type="Proteomes" id="UP000020218"/>
    </source>
</evidence>
<sequence>MNAPKTILTLLVSALAVTACGNGSSEKKPATQVAAKVNGGEVSVHQINFILQRTPSIPAEQVEGARRQVLEGLIDQELAVQQAVEMKLDRTPNVMQMLEASRREVLARAYLEQVGGGGAKPSASEVRAYYNDHPDLFAKRKVYRLEEINFAGTPELVGRVKEQLARGKTSADVLAALRTDGVVVSGGVAVKAAEQISLDALPRLAAAKEGQPQLFEDAGKAAIVTVLATKSEPMEESRALSYIESYISNKQKSDRATEAMKQLRAKAKVEYAGDFAGSKPAAPVAEKAAPTASEAAINKGVAGLK</sequence>
<dbReference type="InterPro" id="IPR050280">
    <property type="entry name" value="OMP_Chaperone_SurA"/>
</dbReference>
<protein>
    <submittedName>
        <fullName evidence="4">Peptidyl-prolyl cis-trans isomerase, EpsD family</fullName>
    </submittedName>
</protein>
<dbReference type="SUPFAM" id="SSF109998">
    <property type="entry name" value="Triger factor/SurA peptide-binding domain-like"/>
    <property type="match status" value="1"/>
</dbReference>
<dbReference type="PANTHER" id="PTHR47637">
    <property type="entry name" value="CHAPERONE SURA"/>
    <property type="match status" value="1"/>
</dbReference>
<accession>A0A011NWM0</accession>
<dbReference type="Pfam" id="PF13624">
    <property type="entry name" value="SurA_N_3"/>
    <property type="match status" value="1"/>
</dbReference>
<keyword evidence="1 2" id="KW-0732">Signal</keyword>
<dbReference type="STRING" id="1454001.AW08_00843"/>
<keyword evidence="5" id="KW-1185">Reference proteome</keyword>
<evidence type="ECO:0000313" key="4">
    <source>
        <dbReference type="EMBL" id="EXI69017.1"/>
    </source>
</evidence>
<dbReference type="InterPro" id="IPR014274">
    <property type="entry name" value="PPIase_EpsD"/>
</dbReference>
<feature type="domain" description="PpiC" evidence="3">
    <location>
        <begin position="121"/>
        <end position="230"/>
    </location>
</feature>
<reference evidence="4" key="1">
    <citation type="submission" date="2014-02" db="EMBL/GenBank/DDBJ databases">
        <title>Expanding our view of genomic diversity in Candidatus Accumulibacter clades.</title>
        <authorList>
            <person name="Skennerton C.T."/>
            <person name="Barr J.J."/>
            <person name="Slater F.R."/>
            <person name="Bond P.L."/>
            <person name="Tyson G.W."/>
        </authorList>
    </citation>
    <scope>NUCLEOTIDE SEQUENCE [LARGE SCALE GENOMIC DNA]</scope>
</reference>
<proteinExistence type="predicted"/>
<evidence type="ECO:0000256" key="1">
    <source>
        <dbReference type="ARBA" id="ARBA00022729"/>
    </source>
</evidence>